<evidence type="ECO:0000256" key="1">
    <source>
        <dbReference type="SAM" id="Phobius"/>
    </source>
</evidence>
<dbReference type="AlphaFoldDB" id="A0A0P8YSM2"/>
<keyword evidence="1" id="KW-1133">Transmembrane helix</keyword>
<reference evidence="2 3" key="1">
    <citation type="submission" date="2015-09" db="EMBL/GenBank/DDBJ databases">
        <title>Genome sequence of Oxobacter pfennigii DSM 3222.</title>
        <authorList>
            <person name="Poehlein A."/>
            <person name="Bengelsdorf F.R."/>
            <person name="Schiel-Bengelsdorf B."/>
            <person name="Duerre P."/>
            <person name="Daniel R."/>
        </authorList>
    </citation>
    <scope>NUCLEOTIDE SEQUENCE [LARGE SCALE GENOMIC DNA]</scope>
    <source>
        <strain evidence="2 3">DSM 3222</strain>
    </source>
</reference>
<name>A0A0P8YSM2_9CLOT</name>
<feature type="transmembrane region" description="Helical" evidence="1">
    <location>
        <begin position="64"/>
        <end position="84"/>
    </location>
</feature>
<keyword evidence="3" id="KW-1185">Reference proteome</keyword>
<dbReference type="Proteomes" id="UP000050326">
    <property type="component" value="Unassembled WGS sequence"/>
</dbReference>
<evidence type="ECO:0000313" key="3">
    <source>
        <dbReference type="Proteomes" id="UP000050326"/>
    </source>
</evidence>
<keyword evidence="1" id="KW-0812">Transmembrane</keyword>
<dbReference type="EMBL" id="LKET01000056">
    <property type="protein sequence ID" value="KPU42689.1"/>
    <property type="molecule type" value="Genomic_DNA"/>
</dbReference>
<dbReference type="RefSeq" id="WP_054876721.1">
    <property type="nucleotide sequence ID" value="NZ_LKET01000056.1"/>
</dbReference>
<feature type="transmembrane region" description="Helical" evidence="1">
    <location>
        <begin position="34"/>
        <end position="52"/>
    </location>
</feature>
<comment type="caution">
    <text evidence="2">The sequence shown here is derived from an EMBL/GenBank/DDBJ whole genome shotgun (WGS) entry which is preliminary data.</text>
</comment>
<dbReference type="OrthoDB" id="2058860at2"/>
<proteinExistence type="predicted"/>
<organism evidence="2 3">
    <name type="scientific">Oxobacter pfennigii</name>
    <dbReference type="NCBI Taxonomy" id="36849"/>
    <lineage>
        <taxon>Bacteria</taxon>
        <taxon>Bacillati</taxon>
        <taxon>Bacillota</taxon>
        <taxon>Clostridia</taxon>
        <taxon>Eubacteriales</taxon>
        <taxon>Clostridiaceae</taxon>
        <taxon>Oxobacter</taxon>
    </lineage>
</organism>
<sequence length="119" mass="12836">MKEIGIAVITIVVTIVIVFNGINGNKILFINGPRSAVITLGAIGMLFCTISIGKFITAAPAHPLTILGYLVGTVALLVLLTQIFKWNLPFVHEPETALYVMAACIAIKTVIGRFSHFIR</sequence>
<feature type="transmembrane region" description="Helical" evidence="1">
    <location>
        <begin position="5"/>
        <end position="22"/>
    </location>
</feature>
<feature type="transmembrane region" description="Helical" evidence="1">
    <location>
        <begin position="96"/>
        <end position="114"/>
    </location>
</feature>
<dbReference type="STRING" id="36849.OXPF_37430"/>
<keyword evidence="1" id="KW-0472">Membrane</keyword>
<evidence type="ECO:0000313" key="2">
    <source>
        <dbReference type="EMBL" id="KPU42689.1"/>
    </source>
</evidence>
<gene>
    <name evidence="2" type="ORF">OXPF_37430</name>
</gene>
<accession>A0A0P8YSM2</accession>
<protein>
    <submittedName>
        <fullName evidence="2">Uncharacterized protein</fullName>
    </submittedName>
</protein>